<evidence type="ECO:0000313" key="4">
    <source>
        <dbReference type="Proteomes" id="UP000319257"/>
    </source>
</evidence>
<evidence type="ECO:0000256" key="1">
    <source>
        <dbReference type="SAM" id="MobiDB-lite"/>
    </source>
</evidence>
<dbReference type="SUPFAM" id="SSF81383">
    <property type="entry name" value="F-box domain"/>
    <property type="match status" value="1"/>
</dbReference>
<accession>A0A507BGZ0</accession>
<name>A0A507BGZ0_9PEZI</name>
<feature type="region of interest" description="Disordered" evidence="1">
    <location>
        <begin position="484"/>
        <end position="545"/>
    </location>
</feature>
<dbReference type="Proteomes" id="UP000319257">
    <property type="component" value="Unassembled WGS sequence"/>
</dbReference>
<dbReference type="Gene3D" id="1.20.1280.50">
    <property type="match status" value="1"/>
</dbReference>
<feature type="domain" description="F-box" evidence="2">
    <location>
        <begin position="3"/>
        <end position="50"/>
    </location>
</feature>
<dbReference type="GeneID" id="41979869"/>
<comment type="caution">
    <text evidence="3">The sequence shown here is derived from an EMBL/GenBank/DDBJ whole genome shotgun (WGS) entry which is preliminary data.</text>
</comment>
<dbReference type="InterPro" id="IPR001810">
    <property type="entry name" value="F-box_dom"/>
</dbReference>
<dbReference type="OrthoDB" id="3226064at2759"/>
<evidence type="ECO:0000313" key="3">
    <source>
        <dbReference type="EMBL" id="TPX16589.1"/>
    </source>
</evidence>
<proteinExistence type="predicted"/>
<dbReference type="InterPro" id="IPR036047">
    <property type="entry name" value="F-box-like_dom_sf"/>
</dbReference>
<protein>
    <recommendedName>
        <fullName evidence="2">F-box domain-containing protein</fullName>
    </recommendedName>
</protein>
<organism evidence="3 4">
    <name type="scientific">Thyridium curvatum</name>
    <dbReference type="NCBI Taxonomy" id="1093900"/>
    <lineage>
        <taxon>Eukaryota</taxon>
        <taxon>Fungi</taxon>
        <taxon>Dikarya</taxon>
        <taxon>Ascomycota</taxon>
        <taxon>Pezizomycotina</taxon>
        <taxon>Sordariomycetes</taxon>
        <taxon>Sordariomycetidae</taxon>
        <taxon>Thyridiales</taxon>
        <taxon>Thyridiaceae</taxon>
        <taxon>Thyridium</taxon>
    </lineage>
</organism>
<feature type="region of interest" description="Disordered" evidence="1">
    <location>
        <begin position="436"/>
        <end position="471"/>
    </location>
</feature>
<feature type="compositionally biased region" description="Acidic residues" evidence="1">
    <location>
        <begin position="493"/>
        <end position="537"/>
    </location>
</feature>
<dbReference type="EMBL" id="SKBQ01000179">
    <property type="protein sequence ID" value="TPX16589.1"/>
    <property type="molecule type" value="Genomic_DNA"/>
</dbReference>
<dbReference type="RefSeq" id="XP_030998300.1">
    <property type="nucleotide sequence ID" value="XM_031135261.1"/>
</dbReference>
<keyword evidence="4" id="KW-1185">Reference proteome</keyword>
<dbReference type="STRING" id="1093900.A0A507BGZ0"/>
<gene>
    <name evidence="3" type="ORF">E0L32_012422</name>
</gene>
<dbReference type="InParanoid" id="A0A507BGZ0"/>
<dbReference type="PROSITE" id="PS50181">
    <property type="entry name" value="FBOX"/>
    <property type="match status" value="1"/>
</dbReference>
<evidence type="ECO:0000259" key="2">
    <source>
        <dbReference type="PROSITE" id="PS50181"/>
    </source>
</evidence>
<dbReference type="SMART" id="SM00256">
    <property type="entry name" value="FBOX"/>
    <property type="match status" value="1"/>
</dbReference>
<dbReference type="AlphaFoldDB" id="A0A507BGZ0"/>
<sequence>MGTALLLQLPAEILHGILSHVGPEDLASVPRACRSLHAFVADNTALWRDVYLRHLDDPLDADVPWERALQDLVRLKKICASHDPDKKSELPFVYDAFTTLLARSARGGTERSDTTNLYPHSRNADLLAQLFEDESNHDAFLRRSFLFERARGLVNRFSDPPKVEHQMSARLHSLYGMPVLKFGRTRSTSRMFPFACSKVYDLRQYTALTRWGPFMGDGSMRVDWEKVEAVLIVLRGNIRNKGLDGYPAFGNFWNTAFGGGWPNSYLPKPMVRMGRDVLLLAARDPYGVSGFWLRVVCFLDYNDFFRYNFPIFDQLPDNVPRRALDIPGATRLIVMKIEVTGIEAPGPKDGQALPVTHFQGTARSIDGVWDENSGSAIRGTCRLTPEGEVRWTSHSVFMGEERWTSEGIQLGGVRSARGVVGTWFDKDFDPHGPCGPTAFWKLSDPRDVGGEGDDVDSDGSAAAAAGGGGDILDMPHRDLLPLYVSTMPSDFGDNSDEEFDGEEGEEEEVDEDDEFEVFIPEEMEVLRDEDEEDGEDEVPGHAVEI</sequence>
<dbReference type="Pfam" id="PF12937">
    <property type="entry name" value="F-box-like"/>
    <property type="match status" value="1"/>
</dbReference>
<reference evidence="3 4" key="1">
    <citation type="submission" date="2019-06" db="EMBL/GenBank/DDBJ databases">
        <title>Draft genome sequence of the filamentous fungus Phialemoniopsis curvata isolated from diesel fuel.</title>
        <authorList>
            <person name="Varaljay V.A."/>
            <person name="Lyon W.J."/>
            <person name="Crouch A.L."/>
            <person name="Drake C.E."/>
            <person name="Hollomon J.M."/>
            <person name="Nadeau L.J."/>
            <person name="Nunn H.S."/>
            <person name="Stevenson B.S."/>
            <person name="Bojanowski C.L."/>
            <person name="Crookes-Goodson W.J."/>
        </authorList>
    </citation>
    <scope>NUCLEOTIDE SEQUENCE [LARGE SCALE GENOMIC DNA]</scope>
    <source>
        <strain evidence="3 4">D216</strain>
    </source>
</reference>